<reference evidence="5" key="1">
    <citation type="submission" date="2018-05" db="EMBL/GenBank/DDBJ databases">
        <authorList>
            <person name="Feng T."/>
        </authorList>
    </citation>
    <scope>NUCLEOTIDE SEQUENCE [LARGE SCALE GENOMIC DNA]</scope>
    <source>
        <strain evidence="5">S27</strain>
    </source>
</reference>
<dbReference type="EMBL" id="QHKS01000022">
    <property type="protein sequence ID" value="RDJ99577.1"/>
    <property type="molecule type" value="Genomic_DNA"/>
</dbReference>
<evidence type="ECO:0000313" key="5">
    <source>
        <dbReference type="Proteomes" id="UP000254875"/>
    </source>
</evidence>
<dbReference type="PANTHER" id="PTHR11717:SF31">
    <property type="entry name" value="LOW MOLECULAR WEIGHT PROTEIN-TYROSINE-PHOSPHATASE ETP-RELATED"/>
    <property type="match status" value="1"/>
</dbReference>
<feature type="domain" description="Phosphotyrosine protein phosphatase I" evidence="3">
    <location>
        <begin position="2"/>
        <end position="134"/>
    </location>
</feature>
<accession>A0A370N298</accession>
<dbReference type="Proteomes" id="UP000254875">
    <property type="component" value="Unassembled WGS sequence"/>
</dbReference>
<dbReference type="AlphaFoldDB" id="A0A370N298"/>
<dbReference type="InterPro" id="IPR023485">
    <property type="entry name" value="Ptyr_pPase"/>
</dbReference>
<dbReference type="InterPro" id="IPR036196">
    <property type="entry name" value="Ptyr_pPase_sf"/>
</dbReference>
<comment type="caution">
    <text evidence="4">The sequence shown here is derived from an EMBL/GenBank/DDBJ whole genome shotgun (WGS) entry which is preliminary data.</text>
</comment>
<evidence type="ECO:0000313" key="4">
    <source>
        <dbReference type="EMBL" id="RDJ99577.1"/>
    </source>
</evidence>
<evidence type="ECO:0000256" key="1">
    <source>
        <dbReference type="ARBA" id="ARBA00013064"/>
    </source>
</evidence>
<proteinExistence type="predicted"/>
<organism evidence="4 5">
    <name type="scientific">Paraburkholderia lacunae</name>
    <dbReference type="NCBI Taxonomy" id="2211104"/>
    <lineage>
        <taxon>Bacteria</taxon>
        <taxon>Pseudomonadati</taxon>
        <taxon>Pseudomonadota</taxon>
        <taxon>Betaproteobacteria</taxon>
        <taxon>Burkholderiales</taxon>
        <taxon>Burkholderiaceae</taxon>
        <taxon>Paraburkholderia</taxon>
    </lineage>
</organism>
<dbReference type="EC" id="3.1.3.48" evidence="1"/>
<dbReference type="InterPro" id="IPR050438">
    <property type="entry name" value="LMW_PTPase"/>
</dbReference>
<name>A0A370N298_9BURK</name>
<dbReference type="OrthoDB" id="9784339at2"/>
<dbReference type="SMART" id="SM00226">
    <property type="entry name" value="LMWPc"/>
    <property type="match status" value="1"/>
</dbReference>
<dbReference type="SUPFAM" id="SSF52788">
    <property type="entry name" value="Phosphotyrosine protein phosphatases I"/>
    <property type="match status" value="1"/>
</dbReference>
<dbReference type="GO" id="GO:0004725">
    <property type="term" value="F:protein tyrosine phosphatase activity"/>
    <property type="evidence" value="ECO:0007669"/>
    <property type="project" value="UniProtKB-EC"/>
</dbReference>
<evidence type="ECO:0000259" key="3">
    <source>
        <dbReference type="SMART" id="SM00226"/>
    </source>
</evidence>
<evidence type="ECO:0000256" key="2">
    <source>
        <dbReference type="ARBA" id="ARBA00051722"/>
    </source>
</evidence>
<comment type="catalytic activity">
    <reaction evidence="2">
        <text>O-phospho-L-tyrosyl-[protein] + H2O = L-tyrosyl-[protein] + phosphate</text>
        <dbReference type="Rhea" id="RHEA:10684"/>
        <dbReference type="Rhea" id="RHEA-COMP:10136"/>
        <dbReference type="Rhea" id="RHEA-COMP:20101"/>
        <dbReference type="ChEBI" id="CHEBI:15377"/>
        <dbReference type="ChEBI" id="CHEBI:43474"/>
        <dbReference type="ChEBI" id="CHEBI:46858"/>
        <dbReference type="ChEBI" id="CHEBI:61978"/>
        <dbReference type="EC" id="3.1.3.48"/>
    </reaction>
</comment>
<sequence length="140" mass="15242">MVCEGNICRSPVAAALLAKALPQVAARSAGTRALVGYGADPLAVELMDARGVDLRPHVSTALSAAQVHGAQLILTMTRAQRALIERAYPFARGKVYRIREHDQLDVVDPYQRGRFIFELALTQIEQGVQRWLGAIAGLQH</sequence>
<dbReference type="Pfam" id="PF01451">
    <property type="entry name" value="LMWPc"/>
    <property type="match status" value="1"/>
</dbReference>
<dbReference type="Gene3D" id="3.40.50.2300">
    <property type="match status" value="1"/>
</dbReference>
<gene>
    <name evidence="4" type="ORF">DLM46_27865</name>
</gene>
<keyword evidence="5" id="KW-1185">Reference proteome</keyword>
<dbReference type="RefSeq" id="WP_115105887.1">
    <property type="nucleotide sequence ID" value="NZ_QHKS01000022.1"/>
</dbReference>
<dbReference type="PANTHER" id="PTHR11717">
    <property type="entry name" value="LOW MOLECULAR WEIGHT PROTEIN TYROSINE PHOSPHATASE"/>
    <property type="match status" value="1"/>
</dbReference>
<protein>
    <recommendedName>
        <fullName evidence="1">protein-tyrosine-phosphatase</fullName>
        <ecNumber evidence="1">3.1.3.48</ecNumber>
    </recommendedName>
</protein>